<protein>
    <submittedName>
        <fullName evidence="2">FixH family protein</fullName>
    </submittedName>
</protein>
<keyword evidence="1" id="KW-1133">Transmembrane helix</keyword>
<evidence type="ECO:0000313" key="2">
    <source>
        <dbReference type="EMBL" id="MFD2259919.1"/>
    </source>
</evidence>
<sequence length="164" mass="18427">MKTAGHQREFTGFHLLLIMVAFFGVVIAVNITLAVFANRTWTGLVVPNTYVASQEFNERTERGRHQLSLGWQPVLRFENGRLSYGLTDKSGSVIPLDRVQVLLHRPVSGLQDTVLVLERQPDGSYATDVALGDGAWIIEVEAEAGLEFPYRDVRRIHIREGVLR</sequence>
<keyword evidence="1" id="KW-0812">Transmembrane</keyword>
<feature type="transmembrane region" description="Helical" evidence="1">
    <location>
        <begin position="12"/>
        <end position="37"/>
    </location>
</feature>
<name>A0ABW5DJ23_9HYPH</name>
<comment type="caution">
    <text evidence="2">The sequence shown here is derived from an EMBL/GenBank/DDBJ whole genome shotgun (WGS) entry which is preliminary data.</text>
</comment>
<reference evidence="3" key="1">
    <citation type="journal article" date="2019" name="Int. J. Syst. Evol. Microbiol.">
        <title>The Global Catalogue of Microorganisms (GCM) 10K type strain sequencing project: providing services to taxonomists for standard genome sequencing and annotation.</title>
        <authorList>
            <consortium name="The Broad Institute Genomics Platform"/>
            <consortium name="The Broad Institute Genome Sequencing Center for Infectious Disease"/>
            <person name="Wu L."/>
            <person name="Ma J."/>
        </authorList>
    </citation>
    <scope>NUCLEOTIDE SEQUENCE [LARGE SCALE GENOMIC DNA]</scope>
    <source>
        <strain evidence="3">KCTC 23707</strain>
    </source>
</reference>
<dbReference type="Pfam" id="PF05751">
    <property type="entry name" value="FixH"/>
    <property type="match status" value="1"/>
</dbReference>
<evidence type="ECO:0000313" key="3">
    <source>
        <dbReference type="Proteomes" id="UP001597373"/>
    </source>
</evidence>
<proteinExistence type="predicted"/>
<dbReference type="InterPro" id="IPR018037">
    <property type="entry name" value="FixH_proteobacterial"/>
</dbReference>
<dbReference type="InterPro" id="IPR008620">
    <property type="entry name" value="FixH"/>
</dbReference>
<evidence type="ECO:0000256" key="1">
    <source>
        <dbReference type="SAM" id="Phobius"/>
    </source>
</evidence>
<dbReference type="Proteomes" id="UP001597373">
    <property type="component" value="Unassembled WGS sequence"/>
</dbReference>
<accession>A0ABW5DJ23</accession>
<gene>
    <name evidence="2" type="ORF">ACFSMZ_09100</name>
</gene>
<keyword evidence="3" id="KW-1185">Reference proteome</keyword>
<keyword evidence="1" id="KW-0472">Membrane</keyword>
<dbReference type="EMBL" id="JBHUIR010000029">
    <property type="protein sequence ID" value="MFD2259919.1"/>
    <property type="molecule type" value="Genomic_DNA"/>
</dbReference>
<organism evidence="2 3">
    <name type="scientific">Chelativorans composti</name>
    <dbReference type="NCBI Taxonomy" id="768533"/>
    <lineage>
        <taxon>Bacteria</taxon>
        <taxon>Pseudomonadati</taxon>
        <taxon>Pseudomonadota</taxon>
        <taxon>Alphaproteobacteria</taxon>
        <taxon>Hyphomicrobiales</taxon>
        <taxon>Phyllobacteriaceae</taxon>
        <taxon>Chelativorans</taxon>
    </lineage>
</organism>
<dbReference type="RefSeq" id="WP_345097637.1">
    <property type="nucleotide sequence ID" value="NZ_BAABGS010000008.1"/>
</dbReference>
<dbReference type="PIRSF" id="PIRSF011386">
    <property type="entry name" value="FixH"/>
    <property type="match status" value="1"/>
</dbReference>